<sequence>MSTRHRVDMPTPGMPKRFERLRFFSAPADGETVAPAPGPPASPAAPETPEASEVPAQETDWKAEARKWETRAKENKTAAEKLAEIEEASKTEAQKNADALAAAQARVKEFETREQIAAWKAEVSKETGVPATALAGSTLEELQAHAEVLKPLITKSAEPSDDGKPHVPYRELSRVVADAPAPSPGVGTLRAAYADQPK</sequence>
<dbReference type="RefSeq" id="WP_286218144.1">
    <property type="nucleotide sequence ID" value="NZ_AP027729.1"/>
</dbReference>
<protein>
    <submittedName>
        <fullName evidence="2">Uncharacterized protein</fullName>
    </submittedName>
</protein>
<evidence type="ECO:0000313" key="2">
    <source>
        <dbReference type="EMBL" id="BDZ40816.1"/>
    </source>
</evidence>
<feature type="region of interest" description="Disordered" evidence="1">
    <location>
        <begin position="25"/>
        <end position="60"/>
    </location>
</feature>
<dbReference type="EMBL" id="AP027729">
    <property type="protein sequence ID" value="BDZ40816.1"/>
    <property type="molecule type" value="Genomic_DNA"/>
</dbReference>
<organism evidence="2 3">
    <name type="scientific">Paraoerskovia sediminicola</name>
    <dbReference type="NCBI Taxonomy" id="1138587"/>
    <lineage>
        <taxon>Bacteria</taxon>
        <taxon>Bacillati</taxon>
        <taxon>Actinomycetota</taxon>
        <taxon>Actinomycetes</taxon>
        <taxon>Micrococcales</taxon>
        <taxon>Cellulomonadaceae</taxon>
        <taxon>Paraoerskovia</taxon>
    </lineage>
</organism>
<proteinExistence type="predicted"/>
<gene>
    <name evidence="2" type="ORF">GCM10025865_01150</name>
</gene>
<feature type="region of interest" description="Disordered" evidence="1">
    <location>
        <begin position="174"/>
        <end position="198"/>
    </location>
</feature>
<reference evidence="3" key="1">
    <citation type="journal article" date="2019" name="Int. J. Syst. Evol. Microbiol.">
        <title>The Global Catalogue of Microorganisms (GCM) 10K type strain sequencing project: providing services to taxonomists for standard genome sequencing and annotation.</title>
        <authorList>
            <consortium name="The Broad Institute Genomics Platform"/>
            <consortium name="The Broad Institute Genome Sequencing Center for Infectious Disease"/>
            <person name="Wu L."/>
            <person name="Ma J."/>
        </authorList>
    </citation>
    <scope>NUCLEOTIDE SEQUENCE [LARGE SCALE GENOMIC DNA]</scope>
    <source>
        <strain evidence="3">NBRC 108565</strain>
    </source>
</reference>
<keyword evidence="3" id="KW-1185">Reference proteome</keyword>
<evidence type="ECO:0000256" key="1">
    <source>
        <dbReference type="SAM" id="MobiDB-lite"/>
    </source>
</evidence>
<dbReference type="Proteomes" id="UP001321475">
    <property type="component" value="Chromosome"/>
</dbReference>
<accession>A0ABN6XBA0</accession>
<evidence type="ECO:0000313" key="3">
    <source>
        <dbReference type="Proteomes" id="UP001321475"/>
    </source>
</evidence>
<feature type="compositionally biased region" description="Low complexity" evidence="1">
    <location>
        <begin position="44"/>
        <end position="56"/>
    </location>
</feature>
<name>A0ABN6XBA0_9CELL</name>